<dbReference type="AlphaFoldDB" id="A0A1C6SK10"/>
<dbReference type="Gene3D" id="1.10.630.10">
    <property type="entry name" value="Cytochrome P450"/>
    <property type="match status" value="1"/>
</dbReference>
<sequence>MDSGVIFDPDTYTRRVPYEEFARLREAAPVSWVEGTAVGPWSAGPGFWAVWRHADVKAVLRNPKVFSSYLGATQIRDPATPADLAYVRQMMLNMDPPVHSRLRRLLARAFTPRAVAALQDRINARARELVAAVPDDGVTDFVKVAADLPLCTLADVLGVPGSDRYLLFDWANRVIGYQDPEYSTSDLAATMVSTTPMAQAALAVRPKPDGDGRMPDPRTRAGIPDLYAYAHEFAAQKRRNPGEDIMSILLQQVDDEDGRVSVEEFENLFWLFAVAGNETLRNGIPGGMAALLAHADQWERLDKDRTLLGTAVEEMLRWWTPVVHFRRTTTIDTTLGGVDIKAGDKVVVYFASANRDPRAFPSPEAFDVGRSPNDHLAFGHGPHFCLGAALGRHQMKAMFAAVLDRFAAVEPAGEAVRLRSNFQNGLKRLPVRFTPR</sequence>
<dbReference type="Pfam" id="PF00067">
    <property type="entry name" value="p450"/>
    <property type="match status" value="1"/>
</dbReference>
<keyword evidence="4" id="KW-1185">Reference proteome</keyword>
<dbReference type="GO" id="GO:0006707">
    <property type="term" value="P:cholesterol catabolic process"/>
    <property type="evidence" value="ECO:0007669"/>
    <property type="project" value="TreeGrafter"/>
</dbReference>
<comment type="similarity">
    <text evidence="1 2">Belongs to the cytochrome P450 family.</text>
</comment>
<dbReference type="STRING" id="568872.GA0070624_3912"/>
<evidence type="ECO:0000313" key="3">
    <source>
        <dbReference type="EMBL" id="SCL29589.1"/>
    </source>
</evidence>
<dbReference type="InterPro" id="IPR017972">
    <property type="entry name" value="Cyt_P450_CS"/>
</dbReference>
<dbReference type="OrthoDB" id="4156795at2"/>
<dbReference type="InterPro" id="IPR001128">
    <property type="entry name" value="Cyt_P450"/>
</dbReference>
<dbReference type="InterPro" id="IPR036396">
    <property type="entry name" value="Cyt_P450_sf"/>
</dbReference>
<dbReference type="Proteomes" id="UP000199413">
    <property type="component" value="Unassembled WGS sequence"/>
</dbReference>
<proteinExistence type="inferred from homology"/>
<gene>
    <name evidence="3" type="ORF">GA0070624_3912</name>
</gene>
<keyword evidence="2" id="KW-0408">Iron</keyword>
<dbReference type="GO" id="GO:0036199">
    <property type="term" value="F:cholest-4-en-3-one 26-monooxygenase activity"/>
    <property type="evidence" value="ECO:0007669"/>
    <property type="project" value="TreeGrafter"/>
</dbReference>
<protein>
    <submittedName>
        <fullName evidence="3">Cytochrome P450</fullName>
    </submittedName>
</protein>
<organism evidence="3 4">
    <name type="scientific">Micromonospora rhizosphaerae</name>
    <dbReference type="NCBI Taxonomy" id="568872"/>
    <lineage>
        <taxon>Bacteria</taxon>
        <taxon>Bacillati</taxon>
        <taxon>Actinomycetota</taxon>
        <taxon>Actinomycetes</taxon>
        <taxon>Micromonosporales</taxon>
        <taxon>Micromonosporaceae</taxon>
        <taxon>Micromonospora</taxon>
    </lineage>
</organism>
<dbReference type="GO" id="GO:0005506">
    <property type="term" value="F:iron ion binding"/>
    <property type="evidence" value="ECO:0007669"/>
    <property type="project" value="InterPro"/>
</dbReference>
<evidence type="ECO:0000256" key="1">
    <source>
        <dbReference type="ARBA" id="ARBA00010617"/>
    </source>
</evidence>
<reference evidence="4" key="1">
    <citation type="submission" date="2016-06" db="EMBL/GenBank/DDBJ databases">
        <authorList>
            <person name="Varghese N."/>
            <person name="Submissions Spin"/>
        </authorList>
    </citation>
    <scope>NUCLEOTIDE SEQUENCE [LARGE SCALE GENOMIC DNA]</scope>
    <source>
        <strain evidence="4">DSM 45431</strain>
    </source>
</reference>
<keyword evidence="2" id="KW-0349">Heme</keyword>
<dbReference type="PANTHER" id="PTHR46696:SF4">
    <property type="entry name" value="BIOTIN BIOSYNTHESIS CYTOCHROME P450"/>
    <property type="match status" value="1"/>
</dbReference>
<dbReference type="RefSeq" id="WP_091343041.1">
    <property type="nucleotide sequence ID" value="NZ_FMHV01000002.1"/>
</dbReference>
<dbReference type="SUPFAM" id="SSF48264">
    <property type="entry name" value="Cytochrome P450"/>
    <property type="match status" value="1"/>
</dbReference>
<dbReference type="GO" id="GO:0020037">
    <property type="term" value="F:heme binding"/>
    <property type="evidence" value="ECO:0007669"/>
    <property type="project" value="InterPro"/>
</dbReference>
<accession>A0A1C6SK10</accession>
<dbReference type="PROSITE" id="PS00086">
    <property type="entry name" value="CYTOCHROME_P450"/>
    <property type="match status" value="1"/>
</dbReference>
<dbReference type="GO" id="GO:0008395">
    <property type="term" value="F:steroid hydroxylase activity"/>
    <property type="evidence" value="ECO:0007669"/>
    <property type="project" value="TreeGrafter"/>
</dbReference>
<keyword evidence="2" id="KW-0560">Oxidoreductase</keyword>
<dbReference type="PRINTS" id="PR00359">
    <property type="entry name" value="BP450"/>
</dbReference>
<evidence type="ECO:0000313" key="4">
    <source>
        <dbReference type="Proteomes" id="UP000199413"/>
    </source>
</evidence>
<keyword evidence="2" id="KW-0479">Metal-binding</keyword>
<evidence type="ECO:0000256" key="2">
    <source>
        <dbReference type="RuleBase" id="RU000461"/>
    </source>
</evidence>
<dbReference type="EMBL" id="FMHV01000002">
    <property type="protein sequence ID" value="SCL29589.1"/>
    <property type="molecule type" value="Genomic_DNA"/>
</dbReference>
<name>A0A1C6SK10_9ACTN</name>
<dbReference type="InterPro" id="IPR002397">
    <property type="entry name" value="Cyt_P450_B"/>
</dbReference>
<dbReference type="CDD" id="cd11033">
    <property type="entry name" value="CYP142-like"/>
    <property type="match status" value="1"/>
</dbReference>
<keyword evidence="2" id="KW-0503">Monooxygenase</keyword>
<dbReference type="PANTHER" id="PTHR46696">
    <property type="entry name" value="P450, PUTATIVE (EUROFUNG)-RELATED"/>
    <property type="match status" value="1"/>
</dbReference>